<dbReference type="SUPFAM" id="SSF52540">
    <property type="entry name" value="P-loop containing nucleoside triphosphate hydrolases"/>
    <property type="match status" value="2"/>
</dbReference>
<proteinExistence type="predicted"/>
<evidence type="ECO:0000256" key="6">
    <source>
        <dbReference type="SAM" id="MobiDB-lite"/>
    </source>
</evidence>
<dbReference type="Pfam" id="PF19055">
    <property type="entry name" value="ABC2_membrane_7"/>
    <property type="match status" value="1"/>
</dbReference>
<feature type="transmembrane region" description="Helical" evidence="7">
    <location>
        <begin position="301"/>
        <end position="324"/>
    </location>
</feature>
<dbReference type="AlphaFoldDB" id="S8E8R8"/>
<dbReference type="InterPro" id="IPR013525">
    <property type="entry name" value="ABC2_TM"/>
</dbReference>
<evidence type="ECO:0000313" key="12">
    <source>
        <dbReference type="Proteomes" id="UP000015453"/>
    </source>
</evidence>
<feature type="transmembrane region" description="Helical" evidence="7">
    <location>
        <begin position="444"/>
        <end position="470"/>
    </location>
</feature>
<evidence type="ECO:0000256" key="4">
    <source>
        <dbReference type="ARBA" id="ARBA00022989"/>
    </source>
</evidence>
<keyword evidence="3 7" id="KW-0812">Transmembrane</keyword>
<evidence type="ECO:0000259" key="8">
    <source>
        <dbReference type="Pfam" id="PF01061"/>
    </source>
</evidence>
<dbReference type="Pfam" id="PF01061">
    <property type="entry name" value="ABC2_membrane"/>
    <property type="match status" value="1"/>
</dbReference>
<dbReference type="EMBL" id="AUSU01000907">
    <property type="protein sequence ID" value="EPS72278.1"/>
    <property type="molecule type" value="Genomic_DNA"/>
</dbReference>
<keyword evidence="5 7" id="KW-0472">Membrane</keyword>
<feature type="transmembrane region" description="Helical" evidence="7">
    <location>
        <begin position="362"/>
        <end position="383"/>
    </location>
</feature>
<feature type="compositionally biased region" description="Basic and acidic residues" evidence="6">
    <location>
        <begin position="489"/>
        <end position="507"/>
    </location>
</feature>
<evidence type="ECO:0000313" key="11">
    <source>
        <dbReference type="EMBL" id="EPS72278.1"/>
    </source>
</evidence>
<dbReference type="InterPro" id="IPR043926">
    <property type="entry name" value="ABCG_dom"/>
</dbReference>
<dbReference type="Proteomes" id="UP000015453">
    <property type="component" value="Unassembled WGS sequence"/>
</dbReference>
<dbReference type="GO" id="GO:0005886">
    <property type="term" value="C:plasma membrane"/>
    <property type="evidence" value="ECO:0007669"/>
    <property type="project" value="UniProtKB-ARBA"/>
</dbReference>
<organism evidence="11 12">
    <name type="scientific">Genlisea aurea</name>
    <dbReference type="NCBI Taxonomy" id="192259"/>
    <lineage>
        <taxon>Eukaryota</taxon>
        <taxon>Viridiplantae</taxon>
        <taxon>Streptophyta</taxon>
        <taxon>Embryophyta</taxon>
        <taxon>Tracheophyta</taxon>
        <taxon>Spermatophyta</taxon>
        <taxon>Magnoliopsida</taxon>
        <taxon>eudicotyledons</taxon>
        <taxon>Gunneridae</taxon>
        <taxon>Pentapetalae</taxon>
        <taxon>asterids</taxon>
        <taxon>lamiids</taxon>
        <taxon>Lamiales</taxon>
        <taxon>Lentibulariaceae</taxon>
        <taxon>Genlisea</taxon>
    </lineage>
</organism>
<dbReference type="InterPro" id="IPR013581">
    <property type="entry name" value="PDR_assoc"/>
</dbReference>
<feature type="non-terminal residue" evidence="11">
    <location>
        <position position="586"/>
    </location>
</feature>
<evidence type="ECO:0008006" key="13">
    <source>
        <dbReference type="Google" id="ProtNLM"/>
    </source>
</evidence>
<name>S8E8R8_9LAMI</name>
<feature type="domain" description="ABC-2 type transporter transmembrane" evidence="8">
    <location>
        <begin position="200"/>
        <end position="412"/>
    </location>
</feature>
<dbReference type="Pfam" id="PF08370">
    <property type="entry name" value="PDR_assoc"/>
    <property type="match status" value="1"/>
</dbReference>
<protein>
    <recommendedName>
        <fullName evidence="13">ABC transporter domain-containing protein</fullName>
    </recommendedName>
</protein>
<evidence type="ECO:0000256" key="5">
    <source>
        <dbReference type="ARBA" id="ARBA00023136"/>
    </source>
</evidence>
<evidence type="ECO:0000256" key="2">
    <source>
        <dbReference type="ARBA" id="ARBA00022448"/>
    </source>
</evidence>
<evidence type="ECO:0000256" key="7">
    <source>
        <dbReference type="SAM" id="Phobius"/>
    </source>
</evidence>
<evidence type="ECO:0000256" key="3">
    <source>
        <dbReference type="ARBA" id="ARBA00022692"/>
    </source>
</evidence>
<keyword evidence="2" id="KW-0813">Transport</keyword>
<keyword evidence="12" id="KW-1185">Reference proteome</keyword>
<feature type="transmembrane region" description="Helical" evidence="7">
    <location>
        <begin position="217"/>
        <end position="238"/>
    </location>
</feature>
<comment type="caution">
    <text evidence="11">The sequence shown here is derived from an EMBL/GenBank/DDBJ whole genome shotgun (WGS) entry which is preliminary data.</text>
</comment>
<feature type="domain" description="ABC transporter family G" evidence="10">
    <location>
        <begin position="79"/>
        <end position="132"/>
    </location>
</feature>
<dbReference type="OrthoDB" id="66620at2759"/>
<feature type="transmembrane region" description="Helical" evidence="7">
    <location>
        <begin position="250"/>
        <end position="270"/>
    </location>
</feature>
<evidence type="ECO:0000259" key="10">
    <source>
        <dbReference type="Pfam" id="PF19055"/>
    </source>
</evidence>
<feature type="domain" description="Plant PDR ABC transporter associated" evidence="9">
    <location>
        <begin position="417"/>
        <end position="477"/>
    </location>
</feature>
<evidence type="ECO:0000259" key="9">
    <source>
        <dbReference type="Pfam" id="PF08370"/>
    </source>
</evidence>
<dbReference type="InterPro" id="IPR027417">
    <property type="entry name" value="P-loop_NTPase"/>
</dbReference>
<feature type="non-terminal residue" evidence="11">
    <location>
        <position position="1"/>
    </location>
</feature>
<feature type="region of interest" description="Disordered" evidence="6">
    <location>
        <begin position="484"/>
        <end position="507"/>
    </location>
</feature>
<reference evidence="11 12" key="1">
    <citation type="journal article" date="2013" name="BMC Genomics">
        <title>The miniature genome of a carnivorous plant Genlisea aurea contains a low number of genes and short non-coding sequences.</title>
        <authorList>
            <person name="Leushkin E.V."/>
            <person name="Sutormin R.A."/>
            <person name="Nabieva E.R."/>
            <person name="Penin A.A."/>
            <person name="Kondrashov A.S."/>
            <person name="Logacheva M.D."/>
        </authorList>
    </citation>
    <scope>NUCLEOTIDE SEQUENCE [LARGE SCALE GENOMIC DNA]</scope>
</reference>
<dbReference type="Gene3D" id="3.40.50.300">
    <property type="entry name" value="P-loop containing nucleotide triphosphate hydrolases"/>
    <property type="match status" value="2"/>
</dbReference>
<accession>S8E8R8</accession>
<evidence type="ECO:0000256" key="1">
    <source>
        <dbReference type="ARBA" id="ARBA00004141"/>
    </source>
</evidence>
<sequence length="586" mass="65914">VLGLDRCADTQVGDEMIRGISGGERKRLTIGEMTVGPARAFFMDEISTGLDSSTTFQIVNSIKQTIHVQQATALISLLQPAPETYDLFDDIILICDGQIVYQGPRQNVIEFFENMGFKCPQRKGVADFLQEVTSKSDQEQYWSKKDEPYRYISVTEFSEAFHAFHIGCTVAEELLVPFNKEKSHPCALVTRKYGIRKKELLKACVAREYLLLQRNSFVYLSKFVQLIVTGCLTMTLFFRIIMHRDTVADGWIYMGALFDTILLALFNGFVELSLSIAKLPVFYKQRGLLLFPAWAYSFGRWLIKLPISVIEMGIWVSLTYFIIGYDPSAERFFKQFLILILVNQMAGGLLRMIAALGRNMVVAYTFGISALLTLIALGGYVLTQDEIRKWWIWGYWISPLMYGQNAIVVNEFLGKSWSHVLPHSNESLGVQVLKSRAMFTDARWYWIGVGALVGYVFLFNFLATLALAYLSPFRRSQSEAVVSSSNGKRKTDVQKNESLKPSLSERSDIGQSMNRGMILPFEPHSIIFEDIRYAVDISKELTTLGMESGHLEILKGINGAFRPGILTALMGVSGAGKTTLLDVLAG</sequence>
<gene>
    <name evidence="11" type="ORF">M569_02480</name>
</gene>
<feature type="transmembrane region" description="Helical" evidence="7">
    <location>
        <begin position="336"/>
        <end position="356"/>
    </location>
</feature>
<dbReference type="PANTHER" id="PTHR19241">
    <property type="entry name" value="ATP-BINDING CASSETTE TRANSPORTER"/>
    <property type="match status" value="1"/>
</dbReference>
<dbReference type="GO" id="GO:0140359">
    <property type="term" value="F:ABC-type transporter activity"/>
    <property type="evidence" value="ECO:0007669"/>
    <property type="project" value="InterPro"/>
</dbReference>
<comment type="subcellular location">
    <subcellularLocation>
        <location evidence="1">Membrane</location>
        <topology evidence="1">Multi-pass membrane protein</topology>
    </subcellularLocation>
</comment>
<keyword evidence="4 7" id="KW-1133">Transmembrane helix</keyword>